<comment type="subunit">
    <text evidence="7">Component of a fungal signal recognition particle (SRP) complex that consists of a 7SL RNA molecule (scR1) and at least six protein subunits: SRP72, SRP68, SRP54, SEC65, SRP21 and SRP14.</text>
</comment>
<keyword evidence="5 7" id="KW-0733">Signal recognition particle</keyword>
<evidence type="ECO:0000256" key="3">
    <source>
        <dbReference type="ARBA" id="ARBA00022490"/>
    </source>
</evidence>
<evidence type="ECO:0000256" key="5">
    <source>
        <dbReference type="ARBA" id="ARBA00023135"/>
    </source>
</evidence>
<gene>
    <name evidence="9" type="ORF">DERYTH_LOCUS5802</name>
</gene>
<dbReference type="GO" id="GO:0030942">
    <property type="term" value="F:endoplasmic reticulum signal peptide binding"/>
    <property type="evidence" value="ECO:0007669"/>
    <property type="project" value="UniProtKB-UniRule"/>
</dbReference>
<dbReference type="OrthoDB" id="19209at2759"/>
<keyword evidence="6 7" id="KW-0687">Ribonucleoprotein</keyword>
<dbReference type="SUPFAM" id="SSF54762">
    <property type="entry name" value="Signal recognition particle alu RNA binding heterodimer, SRP9/14"/>
    <property type="match status" value="1"/>
</dbReference>
<accession>A0A9N9BDH6</accession>
<dbReference type="GO" id="GO:0008312">
    <property type="term" value="F:7S RNA binding"/>
    <property type="evidence" value="ECO:0007669"/>
    <property type="project" value="UniProtKB-UniRule"/>
</dbReference>
<name>A0A9N9BDH6_9GLOM</name>
<keyword evidence="4 7" id="KW-0694">RNA-binding</keyword>
<evidence type="ECO:0000256" key="4">
    <source>
        <dbReference type="ARBA" id="ARBA00022884"/>
    </source>
</evidence>
<feature type="region of interest" description="Disordered" evidence="8">
    <location>
        <begin position="102"/>
        <end position="128"/>
    </location>
</feature>
<protein>
    <recommendedName>
        <fullName evidence="7">Signal recognition particle subunit SRP14</fullName>
    </recommendedName>
    <alternativeName>
        <fullName evidence="7">Signal recognition particle 14 kDa protein</fullName>
    </alternativeName>
</protein>
<comment type="similarity">
    <text evidence="2 7">Belongs to the SRP14 family.</text>
</comment>
<dbReference type="Pfam" id="PF02290">
    <property type="entry name" value="SRP14"/>
    <property type="match status" value="1"/>
</dbReference>
<comment type="function">
    <text evidence="7">Component of the signal recognition particle (SRP) complex, a ribonucleoprotein complex that mediates the cotranslational targeting of secretory and membrane proteins to the endoplasmic reticulum (ER).</text>
</comment>
<evidence type="ECO:0000256" key="7">
    <source>
        <dbReference type="RuleBase" id="RU368100"/>
    </source>
</evidence>
<sequence length="128" mass="15015">MLLDNDAFLTQLTRLFENVKSTTKKIFLTTKRHTWQPKKLRNVEVAKELKSKELEKKGDDKEYPLVIRATCGKNKIQTVVNPSDSDKFYTAYSNILKVHMDSMKKREKKEKKKTDRKKKIRKAKATIA</sequence>
<evidence type="ECO:0000256" key="1">
    <source>
        <dbReference type="ARBA" id="ARBA00004496"/>
    </source>
</evidence>
<dbReference type="Gene3D" id="3.30.720.10">
    <property type="entry name" value="Signal recognition particle alu RNA binding heterodimer, srp9/1"/>
    <property type="match status" value="1"/>
</dbReference>
<keyword evidence="10" id="KW-1185">Reference proteome</keyword>
<dbReference type="EMBL" id="CAJVPY010002491">
    <property type="protein sequence ID" value="CAG8562404.1"/>
    <property type="molecule type" value="Genomic_DNA"/>
</dbReference>
<dbReference type="Proteomes" id="UP000789405">
    <property type="component" value="Unassembled WGS sequence"/>
</dbReference>
<dbReference type="AlphaFoldDB" id="A0A9N9BDH6"/>
<comment type="subcellular location">
    <subcellularLocation>
        <location evidence="1 7">Cytoplasm</location>
    </subcellularLocation>
</comment>
<organism evidence="9 10">
    <name type="scientific">Dentiscutata erythropus</name>
    <dbReference type="NCBI Taxonomy" id="1348616"/>
    <lineage>
        <taxon>Eukaryota</taxon>
        <taxon>Fungi</taxon>
        <taxon>Fungi incertae sedis</taxon>
        <taxon>Mucoromycota</taxon>
        <taxon>Glomeromycotina</taxon>
        <taxon>Glomeromycetes</taxon>
        <taxon>Diversisporales</taxon>
        <taxon>Gigasporaceae</taxon>
        <taxon>Dentiscutata</taxon>
    </lineage>
</organism>
<dbReference type="InterPro" id="IPR003210">
    <property type="entry name" value="Signal_recog_particle_SRP14"/>
</dbReference>
<dbReference type="GO" id="GO:0006614">
    <property type="term" value="P:SRP-dependent cotranslational protein targeting to membrane"/>
    <property type="evidence" value="ECO:0007669"/>
    <property type="project" value="UniProtKB-UniRule"/>
</dbReference>
<evidence type="ECO:0000256" key="8">
    <source>
        <dbReference type="SAM" id="MobiDB-lite"/>
    </source>
</evidence>
<evidence type="ECO:0000256" key="2">
    <source>
        <dbReference type="ARBA" id="ARBA00010349"/>
    </source>
</evidence>
<reference evidence="9" key="1">
    <citation type="submission" date="2021-06" db="EMBL/GenBank/DDBJ databases">
        <authorList>
            <person name="Kallberg Y."/>
            <person name="Tangrot J."/>
            <person name="Rosling A."/>
        </authorList>
    </citation>
    <scope>NUCLEOTIDE SEQUENCE</scope>
    <source>
        <strain evidence="9">MA453B</strain>
    </source>
</reference>
<dbReference type="PANTHER" id="PTHR12013">
    <property type="entry name" value="SIGNAL RECOGNITION PARTICLE 14 KD PROTEIN"/>
    <property type="match status" value="1"/>
</dbReference>
<feature type="compositionally biased region" description="Basic residues" evidence="8">
    <location>
        <begin position="105"/>
        <end position="128"/>
    </location>
</feature>
<evidence type="ECO:0000313" key="9">
    <source>
        <dbReference type="EMBL" id="CAG8562404.1"/>
    </source>
</evidence>
<evidence type="ECO:0000256" key="6">
    <source>
        <dbReference type="ARBA" id="ARBA00023274"/>
    </source>
</evidence>
<comment type="caution">
    <text evidence="9">The sequence shown here is derived from an EMBL/GenBank/DDBJ whole genome shotgun (WGS) entry which is preliminary data.</text>
</comment>
<proteinExistence type="inferred from homology"/>
<evidence type="ECO:0000313" key="10">
    <source>
        <dbReference type="Proteomes" id="UP000789405"/>
    </source>
</evidence>
<dbReference type="GO" id="GO:0005786">
    <property type="term" value="C:signal recognition particle, endoplasmic reticulum targeting"/>
    <property type="evidence" value="ECO:0007669"/>
    <property type="project" value="UniProtKB-UniRule"/>
</dbReference>
<keyword evidence="3 7" id="KW-0963">Cytoplasm</keyword>
<dbReference type="InterPro" id="IPR009018">
    <property type="entry name" value="Signal_recog_particle_SRP9/14"/>
</dbReference>